<accession>A0A420AYJ3</accession>
<comment type="caution">
    <text evidence="1">The sequence shown here is derived from an EMBL/GenBank/DDBJ whole genome shotgun (WGS) entry which is preliminary data.</text>
</comment>
<organism evidence="1 2">
    <name type="scientific">Sphingobacterium detergens</name>
    <dbReference type="NCBI Taxonomy" id="1145106"/>
    <lineage>
        <taxon>Bacteria</taxon>
        <taxon>Pseudomonadati</taxon>
        <taxon>Bacteroidota</taxon>
        <taxon>Sphingobacteriia</taxon>
        <taxon>Sphingobacteriales</taxon>
        <taxon>Sphingobacteriaceae</taxon>
        <taxon>Sphingobacterium</taxon>
    </lineage>
</organism>
<dbReference type="EMBL" id="RAPY01000003">
    <property type="protein sequence ID" value="RKE49451.1"/>
    <property type="molecule type" value="Genomic_DNA"/>
</dbReference>
<name>A0A420AYJ3_SPHD1</name>
<evidence type="ECO:0000313" key="2">
    <source>
        <dbReference type="Proteomes" id="UP000286246"/>
    </source>
</evidence>
<keyword evidence="2" id="KW-1185">Reference proteome</keyword>
<proteinExistence type="predicted"/>
<dbReference type="AlphaFoldDB" id="A0A420AYJ3"/>
<sequence>MKYTVGILVLLCIAFNYSCKKDGSEKDNSRLIEFKNTTLSASNAAETSYLLEYDAQGRVTKVNEQQFHYGANGRVDYSRIALQDKTGGIERKKIVRLSYHWDERNRLKSVFVDSLYNKSAPIKDGINTVGAESLIKDKLLTSYSYTSNMSVPSKIVYRKLEKFYEQIGDEQELTFAYNGDNIQKLKNFLYFSPLFNNPGDPKLEFTLFSFFQYSTTINPLYPIYKQMGFNPININQVVSKNLENAFFSALIQGRTNQEMQPDWTKKTAVKITLDASGKPTAVNYVVKGDFEGVKDVIFSEVLLNYVYE</sequence>
<protein>
    <submittedName>
        <fullName evidence="1">Uncharacterized protein</fullName>
    </submittedName>
</protein>
<evidence type="ECO:0000313" key="1">
    <source>
        <dbReference type="EMBL" id="RKE49451.1"/>
    </source>
</evidence>
<gene>
    <name evidence="1" type="ORF">DFQ12_3565</name>
</gene>
<dbReference type="Proteomes" id="UP000286246">
    <property type="component" value="Unassembled WGS sequence"/>
</dbReference>
<dbReference type="RefSeq" id="WP_120260298.1">
    <property type="nucleotide sequence ID" value="NZ_RAPY01000003.1"/>
</dbReference>
<reference evidence="1 2" key="1">
    <citation type="submission" date="2018-09" db="EMBL/GenBank/DDBJ databases">
        <title>Genomic Encyclopedia of Type Strains, Phase III (KMG-III): the genomes of soil and plant-associated and newly described type strains.</title>
        <authorList>
            <person name="Whitman W."/>
        </authorList>
    </citation>
    <scope>NUCLEOTIDE SEQUENCE [LARGE SCALE GENOMIC DNA]</scope>
    <source>
        <strain evidence="1 2">CECT 7938</strain>
    </source>
</reference>
<dbReference type="OrthoDB" id="698207at2"/>